<dbReference type="PANTHER" id="PTHR12289">
    <property type="entry name" value="METAXIN RELATED"/>
    <property type="match status" value="1"/>
</dbReference>
<dbReference type="EMBL" id="BTRK01000005">
    <property type="protein sequence ID" value="GMR52828.1"/>
    <property type="molecule type" value="Genomic_DNA"/>
</dbReference>
<keyword evidence="5" id="KW-1185">Reference proteome</keyword>
<dbReference type="AlphaFoldDB" id="A0AAN5I5B6"/>
<gene>
    <name evidence="4" type="ORF">PMAYCL1PPCAC_23023</name>
</gene>
<evidence type="ECO:0000313" key="4">
    <source>
        <dbReference type="EMBL" id="GMR52828.1"/>
    </source>
</evidence>
<evidence type="ECO:0000256" key="1">
    <source>
        <dbReference type="ARBA" id="ARBA00006475"/>
    </source>
</evidence>
<dbReference type="InterPro" id="IPR050931">
    <property type="entry name" value="Mito_Protein_Transport_Metaxin"/>
</dbReference>
<evidence type="ECO:0000259" key="3">
    <source>
        <dbReference type="Pfam" id="PF17172"/>
    </source>
</evidence>
<evidence type="ECO:0008006" key="6">
    <source>
        <dbReference type="Google" id="ProtNLM"/>
    </source>
</evidence>
<dbReference type="InterPro" id="IPR026928">
    <property type="entry name" value="FAX/IsoI-like"/>
</dbReference>
<comment type="caution">
    <text evidence="4">The sequence shown here is derived from an EMBL/GenBank/DDBJ whole genome shotgun (WGS) entry which is preliminary data.</text>
</comment>
<organism evidence="4 5">
    <name type="scientific">Pristionchus mayeri</name>
    <dbReference type="NCBI Taxonomy" id="1317129"/>
    <lineage>
        <taxon>Eukaryota</taxon>
        <taxon>Metazoa</taxon>
        <taxon>Ecdysozoa</taxon>
        <taxon>Nematoda</taxon>
        <taxon>Chromadorea</taxon>
        <taxon>Rhabditida</taxon>
        <taxon>Rhabditina</taxon>
        <taxon>Diplogasteromorpha</taxon>
        <taxon>Diplogasteroidea</taxon>
        <taxon>Neodiplogasteridae</taxon>
        <taxon>Pristionchus</taxon>
    </lineage>
</organism>
<dbReference type="SUPFAM" id="SSF52833">
    <property type="entry name" value="Thioredoxin-like"/>
    <property type="match status" value="1"/>
</dbReference>
<proteinExistence type="inferred from homology"/>
<accession>A0AAN5I5B6</accession>
<protein>
    <recommendedName>
        <fullName evidence="6">Glutathione S-transferase</fullName>
    </recommendedName>
</protein>
<evidence type="ECO:0000259" key="2">
    <source>
        <dbReference type="Pfam" id="PF17171"/>
    </source>
</evidence>
<feature type="domain" description="Thioredoxin-like fold" evidence="3">
    <location>
        <begin position="30"/>
        <end position="113"/>
    </location>
</feature>
<feature type="domain" description="Metaxin glutathione S-transferase" evidence="2">
    <location>
        <begin position="176"/>
        <end position="238"/>
    </location>
</feature>
<dbReference type="Pfam" id="PF17172">
    <property type="entry name" value="GST_N_4"/>
    <property type="match status" value="1"/>
</dbReference>
<dbReference type="Proteomes" id="UP001328107">
    <property type="component" value="Unassembled WGS sequence"/>
</dbReference>
<dbReference type="PANTHER" id="PTHR12289:SF72">
    <property type="entry name" value="GST N-TERMINAL DOMAIN-CONTAINING PROTEIN"/>
    <property type="match status" value="1"/>
</dbReference>
<dbReference type="Pfam" id="PF17171">
    <property type="entry name" value="GST_C_6"/>
    <property type="match status" value="1"/>
</dbReference>
<dbReference type="InterPro" id="IPR012336">
    <property type="entry name" value="Thioredoxin-like_fold"/>
</dbReference>
<dbReference type="InterPro" id="IPR033468">
    <property type="entry name" value="Metaxin_GST"/>
</dbReference>
<name>A0AAN5I5B6_9BILA</name>
<sequence length="263" mass="30341">VLLKRDWTRDHIYLFTYPRCRRIPNISPWSLKLETWLRMARLPYTAISTNFCSKRPLPFVEVNGRQIEDSNVIIEALTKEFNVTIDSSLTLETVSRNRAITALVEEEITPTLMALVLPDVGYLVTEEAWGSHLGRGITGWARRKWMKRRMRRQIASSVHIRGVDRHSYSEQTDLIKEGLDALAVFLNEGRHFCPLPSTIDATVFGHIACLIYAPTPDGVLTDYVRISKPSLGRFIETMKETLWPDWEETCSTGNMNTHHHYRI</sequence>
<reference evidence="5" key="1">
    <citation type="submission" date="2022-10" db="EMBL/GenBank/DDBJ databases">
        <title>Genome assembly of Pristionchus species.</title>
        <authorList>
            <person name="Yoshida K."/>
            <person name="Sommer R.J."/>
        </authorList>
    </citation>
    <scope>NUCLEOTIDE SEQUENCE [LARGE SCALE GENOMIC DNA]</scope>
    <source>
        <strain evidence="5">RS5460</strain>
    </source>
</reference>
<comment type="similarity">
    <text evidence="1">Belongs to the FAX family.</text>
</comment>
<feature type="non-terminal residue" evidence="4">
    <location>
        <position position="1"/>
    </location>
</feature>
<dbReference type="InterPro" id="IPR040079">
    <property type="entry name" value="Glutathione_S-Trfase"/>
</dbReference>
<dbReference type="InterPro" id="IPR036249">
    <property type="entry name" value="Thioredoxin-like_sf"/>
</dbReference>
<dbReference type="SFLD" id="SFLDS00019">
    <property type="entry name" value="Glutathione_Transferase_(cytos"/>
    <property type="match status" value="1"/>
</dbReference>
<dbReference type="GO" id="GO:0005737">
    <property type="term" value="C:cytoplasm"/>
    <property type="evidence" value="ECO:0007669"/>
    <property type="project" value="TreeGrafter"/>
</dbReference>
<evidence type="ECO:0000313" key="5">
    <source>
        <dbReference type="Proteomes" id="UP001328107"/>
    </source>
</evidence>
<dbReference type="SFLD" id="SFLDG01200">
    <property type="entry name" value="SUF1.1"/>
    <property type="match status" value="1"/>
</dbReference>
<dbReference type="SFLD" id="SFLDG01180">
    <property type="entry name" value="SUF1"/>
    <property type="match status" value="1"/>
</dbReference>